<reference evidence="11" key="4">
    <citation type="submission" date="2019-03" db="UniProtKB">
        <authorList>
            <consortium name="EnsemblPlants"/>
        </authorList>
    </citation>
    <scope>IDENTIFICATION</scope>
</reference>
<feature type="region of interest" description="Disordered" evidence="9">
    <location>
        <begin position="42"/>
        <end position="61"/>
    </location>
</feature>
<dbReference type="InterPro" id="IPR013785">
    <property type="entry name" value="Aldolase_TIM"/>
</dbReference>
<dbReference type="UniPathway" id="UPA00035">
    <property type="reaction ID" value="UER00043"/>
</dbReference>
<evidence type="ECO:0000313" key="11">
    <source>
        <dbReference type="EnsemblPlants" id="AET7Gv21256400.5"/>
    </source>
</evidence>
<dbReference type="EnsemblPlants" id="AET7Gv21256400.5">
    <property type="protein sequence ID" value="AET7Gv21256400.5"/>
    <property type="gene ID" value="AET7Gv21256400"/>
</dbReference>
<dbReference type="InterPro" id="IPR001468">
    <property type="entry name" value="Indole-3-GlycerolPSynthase_CS"/>
</dbReference>
<dbReference type="NCBIfam" id="NF001377">
    <property type="entry name" value="PRK00278.2-4"/>
    <property type="match status" value="1"/>
</dbReference>
<keyword evidence="4" id="KW-0028">Amino-acid biosynthesis</keyword>
<dbReference type="Proteomes" id="UP000015105">
    <property type="component" value="Chromosome 7D"/>
</dbReference>
<dbReference type="PROSITE" id="PS00614">
    <property type="entry name" value="IGPS"/>
    <property type="match status" value="1"/>
</dbReference>
<keyword evidence="8" id="KW-0456">Lyase</keyword>
<sequence>SPSPATKQPSIGEATNPHQLPPAPTYPRRLCCSRAMQALLAPPALRASPSRSPAARSPPPSRGLVALAAAAARARPLRCGPRDTVEALERDEMLNAVELGQWESGKSVNDIAACQGIRIRRHCRPAASMAEVEAEMGAPRNILEKIIWDKEIEVAQGLARNPLEEVIESAGKAPPTRDFYGALAAAHKRNGVPALIAEVKKASPSKGVLRENFDPVQIAQAYEKHGAACLSILTDEKYFQGSFENLQKVRKAGVKCPLLCKEFVVDKWQIYYARAMGADAVLLIAAVLTDLDIKYFLRICKELGLTALIEVHDEREMERVLAINGVQLIGINNRSLETFIVDTSNTKTLLEKHGDAIREKGILVVGESGLFNPDDVAYVQNAGVSAVLVGESLVKQADPGRAIAGLFGKELVH</sequence>
<evidence type="ECO:0000256" key="2">
    <source>
        <dbReference type="ARBA" id="ARBA00004696"/>
    </source>
</evidence>
<evidence type="ECO:0000259" key="10">
    <source>
        <dbReference type="Pfam" id="PF00218"/>
    </source>
</evidence>
<name>A0A453T5W8_AEGTS</name>
<proteinExistence type="inferred from homology"/>
<dbReference type="InterPro" id="IPR045186">
    <property type="entry name" value="Indole-3-glycerol_P_synth"/>
</dbReference>
<dbReference type="HAMAP" id="MF_00134_B">
    <property type="entry name" value="IGPS_B"/>
    <property type="match status" value="1"/>
</dbReference>
<evidence type="ECO:0000256" key="1">
    <source>
        <dbReference type="ARBA" id="ARBA00001633"/>
    </source>
</evidence>
<evidence type="ECO:0000313" key="12">
    <source>
        <dbReference type="Proteomes" id="UP000015105"/>
    </source>
</evidence>
<evidence type="ECO:0000256" key="9">
    <source>
        <dbReference type="SAM" id="MobiDB-lite"/>
    </source>
</evidence>
<comment type="catalytic activity">
    <reaction evidence="1">
        <text>1-(2-carboxyphenylamino)-1-deoxy-D-ribulose 5-phosphate + H(+) = (1S,2R)-1-C-(indol-3-yl)glycerol 3-phosphate + CO2 + H2O</text>
        <dbReference type="Rhea" id="RHEA:23476"/>
        <dbReference type="ChEBI" id="CHEBI:15377"/>
        <dbReference type="ChEBI" id="CHEBI:15378"/>
        <dbReference type="ChEBI" id="CHEBI:16526"/>
        <dbReference type="ChEBI" id="CHEBI:58613"/>
        <dbReference type="ChEBI" id="CHEBI:58866"/>
        <dbReference type="EC" id="4.1.1.48"/>
    </reaction>
</comment>
<dbReference type="Gene3D" id="3.20.20.70">
    <property type="entry name" value="Aldolase class I"/>
    <property type="match status" value="1"/>
</dbReference>
<feature type="region of interest" description="Disordered" evidence="9">
    <location>
        <begin position="1"/>
        <end position="27"/>
    </location>
</feature>
<dbReference type="NCBIfam" id="NF001372">
    <property type="entry name" value="PRK00278.1-4"/>
    <property type="match status" value="1"/>
</dbReference>
<evidence type="ECO:0000256" key="6">
    <source>
        <dbReference type="ARBA" id="ARBA00022822"/>
    </source>
</evidence>
<dbReference type="GO" id="GO:0004640">
    <property type="term" value="F:phosphoribosylanthranilate isomerase activity"/>
    <property type="evidence" value="ECO:0007669"/>
    <property type="project" value="TreeGrafter"/>
</dbReference>
<comment type="pathway">
    <text evidence="2">Amino-acid biosynthesis; L-tryptophan biosynthesis; L-tryptophan from chorismate: step 4/5.</text>
</comment>
<evidence type="ECO:0000256" key="8">
    <source>
        <dbReference type="ARBA" id="ARBA00023239"/>
    </source>
</evidence>
<dbReference type="FunFam" id="3.20.20.70:FF:000146">
    <property type="entry name" value="Indole-3-glycerol phosphate synthase chloroplastic"/>
    <property type="match status" value="1"/>
</dbReference>
<feature type="domain" description="Indole-3-glycerol phosphate synthase" evidence="10">
    <location>
        <begin position="143"/>
        <end position="404"/>
    </location>
</feature>
<feature type="compositionally biased region" description="Low complexity" evidence="9">
    <location>
        <begin position="42"/>
        <end position="55"/>
    </location>
</feature>
<dbReference type="Pfam" id="PF00218">
    <property type="entry name" value="IGPS"/>
    <property type="match status" value="1"/>
</dbReference>
<dbReference type="InterPro" id="IPR011060">
    <property type="entry name" value="RibuloseP-bd_barrel"/>
</dbReference>
<keyword evidence="12" id="KW-1185">Reference proteome</keyword>
<dbReference type="GO" id="GO:0004425">
    <property type="term" value="F:indole-3-glycerol-phosphate synthase activity"/>
    <property type="evidence" value="ECO:0007669"/>
    <property type="project" value="UniProtKB-EC"/>
</dbReference>
<dbReference type="Gramene" id="AET7Gv21256400.5">
    <property type="protein sequence ID" value="AET7Gv21256400.5"/>
    <property type="gene ID" value="AET7Gv21256400"/>
</dbReference>
<accession>A0A453T5W8</accession>
<dbReference type="InterPro" id="IPR013798">
    <property type="entry name" value="Indole-3-glycerol_P_synth_dom"/>
</dbReference>
<organism evidence="11 12">
    <name type="scientific">Aegilops tauschii subsp. strangulata</name>
    <name type="common">Goatgrass</name>
    <dbReference type="NCBI Taxonomy" id="200361"/>
    <lineage>
        <taxon>Eukaryota</taxon>
        <taxon>Viridiplantae</taxon>
        <taxon>Streptophyta</taxon>
        <taxon>Embryophyta</taxon>
        <taxon>Tracheophyta</taxon>
        <taxon>Spermatophyta</taxon>
        <taxon>Magnoliopsida</taxon>
        <taxon>Liliopsida</taxon>
        <taxon>Poales</taxon>
        <taxon>Poaceae</taxon>
        <taxon>BOP clade</taxon>
        <taxon>Pooideae</taxon>
        <taxon>Triticodae</taxon>
        <taxon>Triticeae</taxon>
        <taxon>Triticinae</taxon>
        <taxon>Aegilops</taxon>
    </lineage>
</organism>
<dbReference type="EC" id="4.1.1.48" evidence="3"/>
<reference evidence="11" key="3">
    <citation type="journal article" date="2017" name="Nature">
        <title>Genome sequence of the progenitor of the wheat D genome Aegilops tauschii.</title>
        <authorList>
            <person name="Luo M.C."/>
            <person name="Gu Y.Q."/>
            <person name="Puiu D."/>
            <person name="Wang H."/>
            <person name="Twardziok S.O."/>
            <person name="Deal K.R."/>
            <person name="Huo N."/>
            <person name="Zhu T."/>
            <person name="Wang L."/>
            <person name="Wang Y."/>
            <person name="McGuire P.E."/>
            <person name="Liu S."/>
            <person name="Long H."/>
            <person name="Ramasamy R.K."/>
            <person name="Rodriguez J.C."/>
            <person name="Van S.L."/>
            <person name="Yuan L."/>
            <person name="Wang Z."/>
            <person name="Xia Z."/>
            <person name="Xiao L."/>
            <person name="Anderson O.D."/>
            <person name="Ouyang S."/>
            <person name="Liang Y."/>
            <person name="Zimin A.V."/>
            <person name="Pertea G."/>
            <person name="Qi P."/>
            <person name="Bennetzen J.L."/>
            <person name="Dai X."/>
            <person name="Dawson M.W."/>
            <person name="Muller H.G."/>
            <person name="Kugler K."/>
            <person name="Rivarola-Duarte L."/>
            <person name="Spannagl M."/>
            <person name="Mayer K.F.X."/>
            <person name="Lu F.H."/>
            <person name="Bevan M.W."/>
            <person name="Leroy P."/>
            <person name="Li P."/>
            <person name="You F.M."/>
            <person name="Sun Q."/>
            <person name="Liu Z."/>
            <person name="Lyons E."/>
            <person name="Wicker T."/>
            <person name="Salzberg S.L."/>
            <person name="Devos K.M."/>
            <person name="Dvorak J."/>
        </authorList>
    </citation>
    <scope>NUCLEOTIDE SEQUENCE [LARGE SCALE GENOMIC DNA]</scope>
    <source>
        <strain evidence="11">cv. AL8/78</strain>
    </source>
</reference>
<dbReference type="CDD" id="cd00331">
    <property type="entry name" value="IGPS"/>
    <property type="match status" value="1"/>
</dbReference>
<dbReference type="AlphaFoldDB" id="A0A453T5W8"/>
<reference evidence="12" key="1">
    <citation type="journal article" date="2014" name="Science">
        <title>Ancient hybridizations among the ancestral genomes of bread wheat.</title>
        <authorList>
            <consortium name="International Wheat Genome Sequencing Consortium,"/>
            <person name="Marcussen T."/>
            <person name="Sandve S.R."/>
            <person name="Heier L."/>
            <person name="Spannagl M."/>
            <person name="Pfeifer M."/>
            <person name="Jakobsen K.S."/>
            <person name="Wulff B.B."/>
            <person name="Steuernagel B."/>
            <person name="Mayer K.F."/>
            <person name="Olsen O.A."/>
        </authorList>
    </citation>
    <scope>NUCLEOTIDE SEQUENCE [LARGE SCALE GENOMIC DNA]</scope>
    <source>
        <strain evidence="12">cv. AL8/78</strain>
    </source>
</reference>
<reference evidence="12" key="2">
    <citation type="journal article" date="2017" name="Nat. Plants">
        <title>The Aegilops tauschii genome reveals multiple impacts of transposons.</title>
        <authorList>
            <person name="Zhao G."/>
            <person name="Zou C."/>
            <person name="Li K."/>
            <person name="Wang K."/>
            <person name="Li T."/>
            <person name="Gao L."/>
            <person name="Zhang X."/>
            <person name="Wang H."/>
            <person name="Yang Z."/>
            <person name="Liu X."/>
            <person name="Jiang W."/>
            <person name="Mao L."/>
            <person name="Kong X."/>
            <person name="Jiao Y."/>
            <person name="Jia J."/>
        </authorList>
    </citation>
    <scope>NUCLEOTIDE SEQUENCE [LARGE SCALE GENOMIC DNA]</scope>
    <source>
        <strain evidence="12">cv. AL8/78</strain>
    </source>
</reference>
<evidence type="ECO:0000256" key="4">
    <source>
        <dbReference type="ARBA" id="ARBA00022605"/>
    </source>
</evidence>
<keyword evidence="7" id="KW-0057">Aromatic amino acid biosynthesis</keyword>
<evidence type="ECO:0000256" key="3">
    <source>
        <dbReference type="ARBA" id="ARBA00012362"/>
    </source>
</evidence>
<dbReference type="PANTHER" id="PTHR22854">
    <property type="entry name" value="TRYPTOPHAN BIOSYNTHESIS PROTEIN"/>
    <property type="match status" value="1"/>
</dbReference>
<protein>
    <recommendedName>
        <fullName evidence="3">indole-3-glycerol-phosphate synthase</fullName>
        <ecNumber evidence="3">4.1.1.48</ecNumber>
    </recommendedName>
</protein>
<keyword evidence="6" id="KW-0822">Tryptophan biosynthesis</keyword>
<dbReference type="STRING" id="200361.A0A453T5W8"/>
<dbReference type="GO" id="GO:0000162">
    <property type="term" value="P:L-tryptophan biosynthetic process"/>
    <property type="evidence" value="ECO:0007669"/>
    <property type="project" value="UniProtKB-UniPathway"/>
</dbReference>
<dbReference type="PANTHER" id="PTHR22854:SF13">
    <property type="entry name" value="INDOLE-3-GLYCEROL-PHOSPHATE SYNTHASE"/>
    <property type="match status" value="1"/>
</dbReference>
<dbReference type="SUPFAM" id="SSF51366">
    <property type="entry name" value="Ribulose-phoshate binding barrel"/>
    <property type="match status" value="1"/>
</dbReference>
<keyword evidence="5" id="KW-0210">Decarboxylase</keyword>
<evidence type="ECO:0000256" key="5">
    <source>
        <dbReference type="ARBA" id="ARBA00022793"/>
    </source>
</evidence>
<reference evidence="11" key="5">
    <citation type="journal article" date="2021" name="G3 (Bethesda)">
        <title>Aegilops tauschii genome assembly Aet v5.0 features greater sequence contiguity and improved annotation.</title>
        <authorList>
            <person name="Wang L."/>
            <person name="Zhu T."/>
            <person name="Rodriguez J.C."/>
            <person name="Deal K.R."/>
            <person name="Dubcovsky J."/>
            <person name="McGuire P.E."/>
            <person name="Lux T."/>
            <person name="Spannagl M."/>
            <person name="Mayer K.F.X."/>
            <person name="Baldrich P."/>
            <person name="Meyers B.C."/>
            <person name="Huo N."/>
            <person name="Gu Y.Q."/>
            <person name="Zhou H."/>
            <person name="Devos K.M."/>
            <person name="Bennetzen J.L."/>
            <person name="Unver T."/>
            <person name="Budak H."/>
            <person name="Gulick P.J."/>
            <person name="Galiba G."/>
            <person name="Kalapos B."/>
            <person name="Nelson D.R."/>
            <person name="Li P."/>
            <person name="You F.M."/>
            <person name="Luo M.C."/>
            <person name="Dvorak J."/>
        </authorList>
    </citation>
    <scope>NUCLEOTIDE SEQUENCE [LARGE SCALE GENOMIC DNA]</scope>
    <source>
        <strain evidence="11">cv. AL8/78</strain>
    </source>
</reference>
<evidence type="ECO:0000256" key="7">
    <source>
        <dbReference type="ARBA" id="ARBA00023141"/>
    </source>
</evidence>